<proteinExistence type="predicted"/>
<evidence type="ECO:0000313" key="5">
    <source>
        <dbReference type="EMBL" id="WXU00406.1"/>
    </source>
</evidence>
<dbReference type="InterPro" id="IPR003439">
    <property type="entry name" value="ABC_transporter-like_ATP-bd"/>
</dbReference>
<dbReference type="GO" id="GO:0005524">
    <property type="term" value="F:ATP binding"/>
    <property type="evidence" value="ECO:0007669"/>
    <property type="project" value="UniProtKB-KW"/>
</dbReference>
<dbReference type="SUPFAM" id="SSF52540">
    <property type="entry name" value="P-loop containing nucleoside triphosphate hydrolases"/>
    <property type="match status" value="1"/>
</dbReference>
<dbReference type="InterPro" id="IPR027417">
    <property type="entry name" value="P-loop_NTPase"/>
</dbReference>
<dbReference type="SMART" id="SM00382">
    <property type="entry name" value="AAA"/>
    <property type="match status" value="1"/>
</dbReference>
<evidence type="ECO:0000256" key="1">
    <source>
        <dbReference type="ARBA" id="ARBA00022448"/>
    </source>
</evidence>
<dbReference type="InterPro" id="IPR050763">
    <property type="entry name" value="ABC_transporter_ATP-binding"/>
</dbReference>
<gene>
    <name evidence="5" type="primary">yadG</name>
    <name evidence="5" type="ORF">Ctma_1121</name>
</gene>
<reference evidence="5" key="1">
    <citation type="submission" date="2023-10" db="EMBL/GenBank/DDBJ databases">
        <title>The first scallop-associated chemosynthetic bacterial symbiont.</title>
        <authorList>
            <person name="Lin Y.-T."/>
            <person name="Sun J."/>
            <person name="Ip J.C.-H."/>
            <person name="He X."/>
            <person name="Gao Z.-M."/>
            <person name="Perez M."/>
            <person name="Xu T."/>
            <person name="Qian P.-Y."/>
            <person name="Qiu J.-W."/>
        </authorList>
    </citation>
    <scope>NUCLEOTIDE SEQUENCE</scope>
    <source>
        <strain evidence="5">Gill1</strain>
    </source>
</reference>
<accession>A0AAU6PH83</accession>
<name>A0AAU6PH83_9GAMM</name>
<sequence>MSNALTIRALTKTYANDFHALKGVDLSVVEGDFFALLGSNGAGKTTMIGIICGLLEKTAGEITILGLNQSDNISKVKSLIGLMPQEFNFDPFEPIEEILINQAGYHGIERGQARKNAEEFLKRVELWDKRRDKANSLSGGMKRRLMLARALIHKPKVLILDEPSAGVDVEIRRSMWAFLKELNEGGMTIILTTHYLEEAESLCRNIAIVNNGKVVEQTSMKRLLAQVSQQVLILESAKKLTDIPTDLEFSMTQLDEYSLKATVESSVSITQVLQILSQKGIEIAHVRNAQNRLETLFLNLVRPLHKYE</sequence>
<keyword evidence="3 5" id="KW-0067">ATP-binding</keyword>
<evidence type="ECO:0000259" key="4">
    <source>
        <dbReference type="PROSITE" id="PS50893"/>
    </source>
</evidence>
<keyword evidence="1" id="KW-0813">Transport</keyword>
<evidence type="ECO:0000256" key="3">
    <source>
        <dbReference type="ARBA" id="ARBA00022840"/>
    </source>
</evidence>
<keyword evidence="2" id="KW-0547">Nucleotide-binding</keyword>
<dbReference type="InterPro" id="IPR017871">
    <property type="entry name" value="ABC_transporter-like_CS"/>
</dbReference>
<dbReference type="InterPro" id="IPR003593">
    <property type="entry name" value="AAA+_ATPase"/>
</dbReference>
<dbReference type="Pfam" id="PF00005">
    <property type="entry name" value="ABC_tran"/>
    <property type="match status" value="1"/>
</dbReference>
<dbReference type="GO" id="GO:0016887">
    <property type="term" value="F:ATP hydrolysis activity"/>
    <property type="evidence" value="ECO:0007669"/>
    <property type="project" value="InterPro"/>
</dbReference>
<dbReference type="EMBL" id="CP138327">
    <property type="protein sequence ID" value="WXU00406.1"/>
    <property type="molecule type" value="Genomic_DNA"/>
</dbReference>
<dbReference type="PANTHER" id="PTHR42711">
    <property type="entry name" value="ABC TRANSPORTER ATP-BINDING PROTEIN"/>
    <property type="match status" value="1"/>
</dbReference>
<evidence type="ECO:0000256" key="2">
    <source>
        <dbReference type="ARBA" id="ARBA00022741"/>
    </source>
</evidence>
<dbReference type="AlphaFoldDB" id="A0AAU6PH83"/>
<dbReference type="PROSITE" id="PS50893">
    <property type="entry name" value="ABC_TRANSPORTER_2"/>
    <property type="match status" value="1"/>
</dbReference>
<dbReference type="PROSITE" id="PS00211">
    <property type="entry name" value="ABC_TRANSPORTER_1"/>
    <property type="match status" value="1"/>
</dbReference>
<feature type="domain" description="ABC transporter" evidence="4">
    <location>
        <begin position="5"/>
        <end position="236"/>
    </location>
</feature>
<dbReference type="CDD" id="cd03230">
    <property type="entry name" value="ABC_DR_subfamily_A"/>
    <property type="match status" value="1"/>
</dbReference>
<dbReference type="Gene3D" id="3.40.50.300">
    <property type="entry name" value="P-loop containing nucleotide triphosphate hydrolases"/>
    <property type="match status" value="1"/>
</dbReference>
<protein>
    <submittedName>
        <fullName evidence="5">ABC transporter ATP-binding protein YadG</fullName>
    </submittedName>
</protein>
<organism evidence="5">
    <name type="scientific">Catillopecten margaritatus gill symbiont</name>
    <dbReference type="NCBI Taxonomy" id="3083288"/>
    <lineage>
        <taxon>Bacteria</taxon>
        <taxon>Pseudomonadati</taxon>
        <taxon>Pseudomonadota</taxon>
        <taxon>Gammaproteobacteria</taxon>
        <taxon>sulfur-oxidizing symbionts</taxon>
    </lineage>
</organism>
<dbReference type="PANTHER" id="PTHR42711:SF15">
    <property type="entry name" value="ABC-TYPE MULTIDRUG TRANSPORT SYSTEM, ATPASE COMPONENT"/>
    <property type="match status" value="1"/>
</dbReference>